<dbReference type="InterPro" id="IPR013149">
    <property type="entry name" value="ADH-like_C"/>
</dbReference>
<dbReference type="EMBL" id="JAPZBO010000001">
    <property type="protein sequence ID" value="KAJ5330703.1"/>
    <property type="molecule type" value="Genomic_DNA"/>
</dbReference>
<dbReference type="Proteomes" id="UP001147746">
    <property type="component" value="Unassembled WGS sequence"/>
</dbReference>
<dbReference type="InterPro" id="IPR036291">
    <property type="entry name" value="NAD(P)-bd_dom_sf"/>
</dbReference>
<evidence type="ECO:0000259" key="3">
    <source>
        <dbReference type="SMART" id="SM00829"/>
    </source>
</evidence>
<dbReference type="InterPro" id="IPR013154">
    <property type="entry name" value="ADH-like_N"/>
</dbReference>
<proteinExistence type="inferred from homology"/>
<dbReference type="InterPro" id="IPR047122">
    <property type="entry name" value="Trans-enoyl_RdTase-like"/>
</dbReference>
<dbReference type="Pfam" id="PF08240">
    <property type="entry name" value="ADH_N"/>
    <property type="match status" value="1"/>
</dbReference>
<dbReference type="InterPro" id="IPR011032">
    <property type="entry name" value="GroES-like_sf"/>
</dbReference>
<reference evidence="4" key="1">
    <citation type="submission" date="2022-12" db="EMBL/GenBank/DDBJ databases">
        <authorList>
            <person name="Petersen C."/>
        </authorList>
    </citation>
    <scope>NUCLEOTIDE SEQUENCE</scope>
    <source>
        <strain evidence="4">IBT 21472</strain>
    </source>
</reference>
<dbReference type="Gene3D" id="3.90.180.10">
    <property type="entry name" value="Medium-chain alcohol dehydrogenases, catalytic domain"/>
    <property type="match status" value="1"/>
</dbReference>
<dbReference type="InterPro" id="IPR020843">
    <property type="entry name" value="ER"/>
</dbReference>
<feature type="domain" description="Enoyl reductase (ER)" evidence="3">
    <location>
        <begin position="10"/>
        <end position="348"/>
    </location>
</feature>
<dbReference type="PANTHER" id="PTHR45348:SF2">
    <property type="entry name" value="ZINC-TYPE ALCOHOL DEHYDROGENASE-LIKE PROTEIN C2E1P3.01"/>
    <property type="match status" value="1"/>
</dbReference>
<dbReference type="PANTHER" id="PTHR45348">
    <property type="entry name" value="HYPOTHETICAL OXIDOREDUCTASE (EUROFUNG)"/>
    <property type="match status" value="1"/>
</dbReference>
<gene>
    <name evidence="4" type="ORF">N7476_000486</name>
</gene>
<comment type="similarity">
    <text evidence="1">Belongs to the zinc-containing alcohol dehydrogenase family.</text>
</comment>
<dbReference type="CDD" id="cd08249">
    <property type="entry name" value="enoyl_reductase_like"/>
    <property type="match status" value="1"/>
</dbReference>
<reference evidence="4" key="2">
    <citation type="journal article" date="2023" name="IMA Fungus">
        <title>Comparative genomic study of the Penicillium genus elucidates a diverse pangenome and 15 lateral gene transfer events.</title>
        <authorList>
            <person name="Petersen C."/>
            <person name="Sorensen T."/>
            <person name="Nielsen M.R."/>
            <person name="Sondergaard T.E."/>
            <person name="Sorensen J.L."/>
            <person name="Fitzpatrick D.A."/>
            <person name="Frisvad J.C."/>
            <person name="Nielsen K.L."/>
        </authorList>
    </citation>
    <scope>NUCLEOTIDE SEQUENCE</scope>
    <source>
        <strain evidence="4">IBT 21472</strain>
    </source>
</reference>
<dbReference type="Gene3D" id="3.40.50.720">
    <property type="entry name" value="NAD(P)-binding Rossmann-like Domain"/>
    <property type="match status" value="1"/>
</dbReference>
<evidence type="ECO:0000313" key="5">
    <source>
        <dbReference type="Proteomes" id="UP001147746"/>
    </source>
</evidence>
<evidence type="ECO:0000256" key="1">
    <source>
        <dbReference type="ARBA" id="ARBA00008072"/>
    </source>
</evidence>
<comment type="caution">
    <text evidence="4">The sequence shown here is derived from an EMBL/GenBank/DDBJ whole genome shotgun (WGS) entry which is preliminary data.</text>
</comment>
<keyword evidence="2" id="KW-0560">Oxidoreductase</keyword>
<dbReference type="GO" id="GO:0016651">
    <property type="term" value="F:oxidoreductase activity, acting on NAD(P)H"/>
    <property type="evidence" value="ECO:0007669"/>
    <property type="project" value="InterPro"/>
</dbReference>
<accession>A0A9W9GRV2</accession>
<evidence type="ECO:0000313" key="4">
    <source>
        <dbReference type="EMBL" id="KAJ5330703.1"/>
    </source>
</evidence>
<sequence>MGENEAAWITAPAAYPFTVNSAPKPKPGAGEVVIKNAAVAINPVDWKIQSLGGYINKYPFILGEDAAGIVEDVGPGVSRFKKGHRVIAHCNGLMTQDPANSSFQLYPVVTEALVAELPDSLTFEEGSVLPLAISTACAGLYQKDRLGLPLPVVDGAEPTGQTIVVWGGASSVGATVIQLAVASGVTVLTTASPANHDFVKSLGAQIVFDYRSSDVVQDTVKALASTNFAGVYDAISEDTSFKAISAILDGLNMTVNVASVLPYDKPTERFAPKYVNEAISATVLAYSIIQEPHSAIGEWIWGKYVPLALANGSFKAKPEPLVVGNGLKDIQKGLDVQKKGVSAKKVVIAI</sequence>
<dbReference type="SUPFAM" id="SSF50129">
    <property type="entry name" value="GroES-like"/>
    <property type="match status" value="1"/>
</dbReference>
<dbReference type="SMART" id="SM00829">
    <property type="entry name" value="PKS_ER"/>
    <property type="match status" value="1"/>
</dbReference>
<name>A0A9W9GRV2_9EURO</name>
<dbReference type="SUPFAM" id="SSF51735">
    <property type="entry name" value="NAD(P)-binding Rossmann-fold domains"/>
    <property type="match status" value="1"/>
</dbReference>
<dbReference type="AlphaFoldDB" id="A0A9W9GRV2"/>
<organism evidence="4 5">
    <name type="scientific">Penicillium atrosanguineum</name>
    <dbReference type="NCBI Taxonomy" id="1132637"/>
    <lineage>
        <taxon>Eukaryota</taxon>
        <taxon>Fungi</taxon>
        <taxon>Dikarya</taxon>
        <taxon>Ascomycota</taxon>
        <taxon>Pezizomycotina</taxon>
        <taxon>Eurotiomycetes</taxon>
        <taxon>Eurotiomycetidae</taxon>
        <taxon>Eurotiales</taxon>
        <taxon>Aspergillaceae</taxon>
        <taxon>Penicillium</taxon>
    </lineage>
</organism>
<evidence type="ECO:0000256" key="2">
    <source>
        <dbReference type="ARBA" id="ARBA00023002"/>
    </source>
</evidence>
<dbReference type="Pfam" id="PF00107">
    <property type="entry name" value="ADH_zinc_N"/>
    <property type="match status" value="1"/>
</dbReference>
<protein>
    <submittedName>
        <fullName evidence="4">Chaperonin 10-like protein</fullName>
    </submittedName>
</protein>
<keyword evidence="5" id="KW-1185">Reference proteome</keyword>